<feature type="compositionally biased region" description="Basic and acidic residues" evidence="1">
    <location>
        <begin position="982"/>
        <end position="993"/>
    </location>
</feature>
<feature type="region of interest" description="Disordered" evidence="1">
    <location>
        <begin position="146"/>
        <end position="173"/>
    </location>
</feature>
<keyword evidence="3" id="KW-1185">Reference proteome</keyword>
<evidence type="ECO:0000313" key="4">
    <source>
        <dbReference type="RefSeq" id="XP_031748724.1"/>
    </source>
</evidence>
<feature type="compositionally biased region" description="Basic residues" evidence="1">
    <location>
        <begin position="1459"/>
        <end position="1468"/>
    </location>
</feature>
<dbReference type="InterPro" id="IPR052429">
    <property type="entry name" value="BAH_domain_protein"/>
</dbReference>
<dbReference type="OrthoDB" id="6426227at2759"/>
<dbReference type="GeneID" id="100491423"/>
<dbReference type="OMA" id="LHDGKHC"/>
<feature type="region of interest" description="Disordered" evidence="1">
    <location>
        <begin position="2049"/>
        <end position="2078"/>
    </location>
</feature>
<dbReference type="Xenbase" id="XB-GENE-6458544">
    <property type="gene designation" value="tnrc18"/>
</dbReference>
<feature type="region of interest" description="Disordered" evidence="1">
    <location>
        <begin position="284"/>
        <end position="303"/>
    </location>
</feature>
<feature type="region of interest" description="Disordered" evidence="1">
    <location>
        <begin position="649"/>
        <end position="678"/>
    </location>
</feature>
<feature type="compositionally biased region" description="Polar residues" evidence="1">
    <location>
        <begin position="542"/>
        <end position="554"/>
    </location>
</feature>
<dbReference type="InterPro" id="IPR048924">
    <property type="entry name" value="BAHCC1-like_Tudor"/>
</dbReference>
<dbReference type="Gene3D" id="2.30.30.490">
    <property type="match status" value="1"/>
</dbReference>
<evidence type="ECO:0000259" key="2">
    <source>
        <dbReference type="PROSITE" id="PS51038"/>
    </source>
</evidence>
<feature type="compositionally biased region" description="Polar residues" evidence="1">
    <location>
        <begin position="656"/>
        <end position="665"/>
    </location>
</feature>
<dbReference type="InterPro" id="IPR001025">
    <property type="entry name" value="BAH_dom"/>
</dbReference>
<proteinExistence type="predicted"/>
<organism evidence="3 5">
    <name type="scientific">Xenopus tropicalis</name>
    <name type="common">Western clawed frog</name>
    <name type="synonym">Silurana tropicalis</name>
    <dbReference type="NCBI Taxonomy" id="8364"/>
    <lineage>
        <taxon>Eukaryota</taxon>
        <taxon>Metazoa</taxon>
        <taxon>Chordata</taxon>
        <taxon>Craniata</taxon>
        <taxon>Vertebrata</taxon>
        <taxon>Euteleostomi</taxon>
        <taxon>Amphibia</taxon>
        <taxon>Batrachia</taxon>
        <taxon>Anura</taxon>
        <taxon>Pipoidea</taxon>
        <taxon>Pipidae</taxon>
        <taxon>Xenopodinae</taxon>
        <taxon>Xenopus</taxon>
        <taxon>Silurana</taxon>
    </lineage>
</organism>
<dbReference type="RefSeq" id="XP_031748725.1">
    <property type="nucleotide sequence ID" value="XM_031892865.1"/>
</dbReference>
<feature type="compositionally biased region" description="Acidic residues" evidence="1">
    <location>
        <begin position="2610"/>
        <end position="2623"/>
    </location>
</feature>
<feature type="compositionally biased region" description="Basic and acidic residues" evidence="1">
    <location>
        <begin position="2062"/>
        <end position="2072"/>
    </location>
</feature>
<protein>
    <submittedName>
        <fullName evidence="4 5">Trinucleotide repeat-containing gene 18 protein isoform X1</fullName>
    </submittedName>
</protein>
<feature type="compositionally biased region" description="Polar residues" evidence="1">
    <location>
        <begin position="246"/>
        <end position="268"/>
    </location>
</feature>
<name>A0A8J1IVD7_XENTR</name>
<dbReference type="CDD" id="cd20469">
    <property type="entry name" value="Tudor_TNRC18"/>
    <property type="match status" value="1"/>
</dbReference>
<feature type="compositionally biased region" description="Basic and acidic residues" evidence="1">
    <location>
        <begin position="153"/>
        <end position="173"/>
    </location>
</feature>
<sequence>MNRGYAYPLNHGMDKESGVRMDGREFVHIPPPLLPGLPLEGVRGGVVGATGRLVSSTGHLSPLPTTKYLPTALTLHSHPGFPHLANNFYPSYIPINQLDPAGIRSPLLSQIGNPSIFESQKDGFYLSSHVNQPSLHSQTSISRTLANQAQNSHHNEKDTTGHSHKCSKESVKETKERVCRNELMVTSSRKEGRLTEDPQARSVLDYALEGRLESERKKGGQQRISKTGEYVSPYMTELVLNHESSNVETKAKNPPQTSLSNICNTGGEPQTKVAGYEQDKCAKDTSRHDENMRPSGHTYKDQAKTCHSLGTSDRNIPILCSCPSIQPSQTPSTFAGHPTRSAACAAFPLVKESARDHKVTAPTFVPSVDTRDERNGPVQIASQARDVKGKEVNKAGERPDVSHHILSPEYSSNSELKRVDALKEKGSLIRSNSSFKRAATSDFFLNHLGHVSQENKDLINCKESKESSKVYELAELQQKRKEHSHLRLQEQKWKPFEMGNFAATQMTVLAAQHSLSSHAEGETKKVYLDSPSLPRSSVSSRNGTESLNPSTLGETSAMQNLIKYSGSFAKETAAWQGGGKKNAFGGLGTMKSDTVDFNNVKNQQCLSHSGGKRDPERSESAKSFGREVIGAQGEVEVRHPPVGIAVAVARQKDNSGSKTGSSKGPEQSEENGHEQIRHREDRLLMGRLECEQEKLLRERKDFADFSRIHPTGSGANGLNSNLMVTGGPTLNTTGHWPADSTSQLAAQTWFHRGTTPPMWFTGHPYGFSHQTLHQGLSGTFTPGMTSSLPSAYQFVRDPQTGQIVVVPSEQLSHFEILDRSSALWQAMYSPTRSSLQHAHQLQLLSQQQLLRQHELYMLQQQAAHALELQRSAQLDALELQRSAQLDALELQRSAQLDALELQRTVNLDALDLQRTSPLVESFKVYEQQTEVENKIAKQNTGTCKQRLESHPNLLKQTVLLPSAPSSYSKSLSSPPLSPKAIPKSEHTQEGPTQEEHYEYLSNSHPSTTPPESSLPPTALIATREDICDEEAEKNSTDMEKGSTSSFTGLLTDLSSGFQFSPISPSFENHAYPVQPTSGPNVACSNLDLPLPAVKKMENTSEANTNQLVISKLLEPEVPASAEKKPSETLLNSETLNHQTLCISSADEISAEDAEYEHDLQLKNETSNFNDKKYQEQPVCETDCFSVRSLKPGKETCSTQTDFSSSFITSDKCQVNLVIHSQSSEIFPSTNDRKILNTLRNEESAHSIPVVMRPISDTKFSEMDKVTYELPRTIPMDIIAEDPLAGMNALVAATEMPEASPQVSKDKLFLPDINTNPVLQGIALLSEMAEIELEKRKKELENQQNCHSQTSLESLLAASSQMLMEVLSCPVLDSLKAESIQLPRELNPDKKYSWMQKRDETFSIRSSIENMDSVELDYRLRLAELQRMYKQKQRELTKLQRRRDSEEKQDEKNINLARRGPGRPRKRKHETSSMCSHLERERSETKNIKLKKCLLFSEDSEVGEDVLRRQMNVIEDAMIENVGGKIKNRIRSWEDDARASSYTCEVLTQSRKKQKSSNQELANKLDKSLSFTKQENVKSKFKFAFSSGGSQKYEGNSKHLTTTEFKENKTLRFPMLISNEGKNKMVSKVNMHVILKVKGQINTSHSPAFSEISNYSYYTDTEEEEDYLRNELVSPSNSRLVQSSMYSMLPRRIKMTRGCLQSTERAISSCSTVKTKQNCSKNKQLSLLQDAEVRSSFSDSTEDSIDQDFTSEEEDCVNYGTDHLPSPNMDESGLGLLARFAASVLPNPVTSSPISIIQLEAKQKAKKKEERQCLIGSEFQYSDSERELKVVRNPSPSTVLTSSLEVESALPVLTEEETCVKSLKKGSIMDRPRKIKKFKSPRNLSEEFGQEVSDDDQWGRRRSERIFLNDAVNPSSLLPVPTNDVNSMSKSNRYTKMATVSPKKGNQRKDHCKFSTQAWPLQPTGDTRHGEKGEPGRRGRWQTPTRQTKMTEINICSLNVKGLNTPSKRYKLCREMKRHKKKKGKELMPSCLSPNGTLASVSVSRLNMTSSVTCSRKTKLKSKTKDMKKENRGKGGAVSKLMESMAAEEDFEPNQDSSFSEDENVPLCLHPERPNTPAPRSCIIDKEELKDGLRVLIPMDDKLLYAGHVQTVHSPDIYRVIIEGERGNRPHIYCQEQLLQEAIIDVKPPSIRFLPEGTRIAAYWSQQYRCLYPGTVVQGSLDQKEDSDLITVEFDDGDTGRIPLSHIRLLPPDYKIQCAEPSPALLVPSAKPRSRKSSKEQVEAKEAGSTGCEEVSVKSKSRGRKQNLKQITGETIINEDTVDKESLLSTKICLEKHESSQTSIKLGTKILQIPEENSPTHGTPKIRKPEQMKTAKLCNAKQTIYTGRTLGKVENGNPPCDLTVNLFDQLEDTKKIRKLEEQRDFVSLSTKQGKAENDFFVKLDHEGVMSPKTKKAKEAMMWLEDASVTMKKTRKCIMGVSYAPVKHESKQKLSRSKPHLAKHTTACDSEALSSSLDKYKKKSDQKQGLLDPREESDGSSSNSESEGEEDKENKQKQAQGDESSSSSQSSTSVCLSKSSSGTSSSSSSSSSSSCSSSSASSSSSSSSSSTTDEDSSSTSEDETQELTSNPTNLQISLQKGSIKPAIKPGTPQIQNQRQKKQEQKKGSKNTPKKREGIHLPTTKELAKRQRLPSVENRPKIAAFLPARQLWKWFGKPTQRRGMKGKARKLFYKAIVRGKEIIRIGDCAVFLSAGRPNLPYIGRIQSMWESWGNNMVVRVKWFYHPEETNPGKKLNDTKSWDQKSGKSSLSGLQMSSLRKDFMERALYQSSHVDENDVQTVSHKCLVVALEQYEQMLKTKKYQDSEDLYYLAGTYEPTTGMIFNTDGVPVIC</sequence>
<feature type="region of interest" description="Disordered" evidence="1">
    <location>
        <begin position="1957"/>
        <end position="1984"/>
    </location>
</feature>
<feature type="region of interest" description="Disordered" evidence="1">
    <location>
        <begin position="604"/>
        <end position="623"/>
    </location>
</feature>
<feature type="compositionally biased region" description="Low complexity" evidence="1">
    <location>
        <begin position="530"/>
        <end position="541"/>
    </location>
</feature>
<feature type="region of interest" description="Disordered" evidence="1">
    <location>
        <begin position="2486"/>
        <end position="2678"/>
    </location>
</feature>
<feature type="region of interest" description="Disordered" evidence="1">
    <location>
        <begin position="1432"/>
        <end position="1480"/>
    </location>
</feature>
<evidence type="ECO:0000313" key="6">
    <source>
        <dbReference type="Xenbase" id="XB-GENE-6458544"/>
    </source>
</evidence>
<feature type="compositionally biased region" description="Low complexity" evidence="1">
    <location>
        <begin position="2562"/>
        <end position="2609"/>
    </location>
</feature>
<dbReference type="Pfam" id="PF24912">
    <property type="entry name" value="SH3_TNRC18"/>
    <property type="match status" value="1"/>
</dbReference>
<feature type="region of interest" description="Disordered" evidence="1">
    <location>
        <begin position="964"/>
        <end position="993"/>
    </location>
</feature>
<dbReference type="CTD" id="84629"/>
<feature type="compositionally biased region" description="Basic and acidic residues" evidence="1">
    <location>
        <begin position="2790"/>
        <end position="2802"/>
    </location>
</feature>
<feature type="compositionally biased region" description="Basic and acidic residues" evidence="1">
    <location>
        <begin position="1965"/>
        <end position="1976"/>
    </location>
</feature>
<evidence type="ECO:0000256" key="1">
    <source>
        <dbReference type="SAM" id="MobiDB-lite"/>
    </source>
</evidence>
<feature type="compositionally biased region" description="Basic residues" evidence="1">
    <location>
        <begin position="2491"/>
        <end position="2501"/>
    </location>
</feature>
<feature type="compositionally biased region" description="Basic and acidic residues" evidence="1">
    <location>
        <begin position="1432"/>
        <end position="1452"/>
    </location>
</feature>
<accession>A0A8J1IVD7</accession>
<feature type="region of interest" description="Disordered" evidence="1">
    <location>
        <begin position="521"/>
        <end position="554"/>
    </location>
</feature>
<dbReference type="Pfam" id="PF01426">
    <property type="entry name" value="BAH"/>
    <property type="match status" value="1"/>
</dbReference>
<feature type="compositionally biased region" description="Polar residues" evidence="1">
    <location>
        <begin position="2624"/>
        <end position="2638"/>
    </location>
</feature>
<feature type="region of interest" description="Disordered" evidence="1">
    <location>
        <begin position="2790"/>
        <end position="2809"/>
    </location>
</feature>
<dbReference type="SMART" id="SM00439">
    <property type="entry name" value="BAH"/>
    <property type="match status" value="1"/>
</dbReference>
<gene>
    <name evidence="4 5 6" type="primary">tnrc18</name>
</gene>
<feature type="region of interest" description="Disordered" evidence="1">
    <location>
        <begin position="246"/>
        <end position="277"/>
    </location>
</feature>
<feature type="compositionally biased region" description="Low complexity" evidence="1">
    <location>
        <begin position="964"/>
        <end position="981"/>
    </location>
</feature>
<dbReference type="Proteomes" id="UP000008143">
    <property type="component" value="Chromosome 9"/>
</dbReference>
<dbReference type="Gene3D" id="2.30.30.140">
    <property type="match status" value="1"/>
</dbReference>
<dbReference type="GO" id="GO:0003682">
    <property type="term" value="F:chromatin binding"/>
    <property type="evidence" value="ECO:0007669"/>
    <property type="project" value="InterPro"/>
</dbReference>
<dbReference type="CDD" id="cd04714">
    <property type="entry name" value="BAH_BAHCC1"/>
    <property type="match status" value="1"/>
</dbReference>
<dbReference type="AGR" id="Xenbase:XB-GENE-6458544"/>
<evidence type="ECO:0000313" key="3">
    <source>
        <dbReference type="Proteomes" id="UP000008143"/>
    </source>
</evidence>
<reference evidence="4 5" key="1">
    <citation type="submission" date="2025-04" db="UniProtKB">
        <authorList>
            <consortium name="RefSeq"/>
        </authorList>
    </citation>
    <scope>IDENTIFICATION</scope>
    <source>
        <strain evidence="4 5">Nigerian</strain>
        <tissue evidence="4 5">Liver and blood</tissue>
    </source>
</reference>
<dbReference type="InterPro" id="IPR043151">
    <property type="entry name" value="BAH_sf"/>
</dbReference>
<feature type="compositionally biased region" description="Basic and acidic residues" evidence="1">
    <location>
        <begin position="611"/>
        <end position="620"/>
    </location>
</feature>
<dbReference type="PANTHER" id="PTHR12505">
    <property type="entry name" value="PHD FINGER TRANSCRIPTION FACTOR"/>
    <property type="match status" value="1"/>
</dbReference>
<dbReference type="RefSeq" id="XP_031748724.1">
    <property type="nucleotide sequence ID" value="XM_031892864.1"/>
</dbReference>
<feature type="domain" description="BAH" evidence="2">
    <location>
        <begin position="2738"/>
        <end position="2883"/>
    </location>
</feature>
<dbReference type="PANTHER" id="PTHR12505:SF21">
    <property type="entry name" value="TRINUCLEOTIDE REPEAT-CONTAINING GENE 18 PROTEIN"/>
    <property type="match status" value="1"/>
</dbReference>
<feature type="region of interest" description="Disordered" evidence="1">
    <location>
        <begin position="2265"/>
        <end position="2305"/>
    </location>
</feature>
<dbReference type="Pfam" id="PF21744">
    <property type="entry name" value="BAHCC1-like_Tudor"/>
    <property type="match status" value="1"/>
</dbReference>
<evidence type="ECO:0000313" key="5">
    <source>
        <dbReference type="RefSeq" id="XP_031748725.1"/>
    </source>
</evidence>
<dbReference type="InterPro" id="IPR056841">
    <property type="entry name" value="TNRC18_BAHCC1-like_SH3"/>
</dbReference>
<dbReference type="PROSITE" id="PS51038">
    <property type="entry name" value="BAH"/>
    <property type="match status" value="1"/>
</dbReference>
<feature type="compositionally biased region" description="Basic and acidic residues" evidence="1">
    <location>
        <begin position="2276"/>
        <end position="2285"/>
    </location>
</feature>